<dbReference type="OrthoDB" id="7341703at2"/>
<gene>
    <name evidence="1" type="ORF">BCL74_3299</name>
</gene>
<sequence>MQRRFRFSNTVHIFVITLLVGLAGCASTGPTDNPLRRSLTWFSYLGGDDLRTTCQPGSPERYRFVYNARAEEQIRTYDIIVGPSGTGRLESHVLTNGDLDRLSVVDPLRPWRGVESEVTVGTAEVNALRAALAASGFDQPAPRGTFLRSDDFYWIVSACRDGAFRFNAYRRDMPSFEAIRFDAPLFAMDPLTRQVAVNPPRELNLAPFLSAQQKSRLAPGVHGSPPWQVQVGENGLKTGLFD</sequence>
<accession>A0A420WAM0</accession>
<name>A0A420WAM0_9PROT</name>
<evidence type="ECO:0000313" key="1">
    <source>
        <dbReference type="EMBL" id="RKQ67982.1"/>
    </source>
</evidence>
<protein>
    <recommendedName>
        <fullName evidence="3">Lipoprotein</fullName>
    </recommendedName>
</protein>
<reference evidence="1 2" key="1">
    <citation type="submission" date="2018-10" db="EMBL/GenBank/DDBJ databases">
        <title>Comparative analysis of microorganisms from saline springs in Andes Mountain Range, Colombia.</title>
        <authorList>
            <person name="Rubin E."/>
        </authorList>
    </citation>
    <scope>NUCLEOTIDE SEQUENCE [LARGE SCALE GENOMIC DNA]</scope>
    <source>
        <strain evidence="1 2">USBA 36</strain>
    </source>
</reference>
<comment type="caution">
    <text evidence="1">The sequence shown here is derived from an EMBL/GenBank/DDBJ whole genome shotgun (WGS) entry which is preliminary data.</text>
</comment>
<evidence type="ECO:0008006" key="3">
    <source>
        <dbReference type="Google" id="ProtNLM"/>
    </source>
</evidence>
<evidence type="ECO:0000313" key="2">
    <source>
        <dbReference type="Proteomes" id="UP000277424"/>
    </source>
</evidence>
<dbReference type="AlphaFoldDB" id="A0A420WAM0"/>
<dbReference type="Proteomes" id="UP000277424">
    <property type="component" value="Unassembled WGS sequence"/>
</dbReference>
<dbReference type="EMBL" id="RBIG01000004">
    <property type="protein sequence ID" value="RKQ67982.1"/>
    <property type="molecule type" value="Genomic_DNA"/>
</dbReference>
<dbReference type="PROSITE" id="PS51257">
    <property type="entry name" value="PROKAR_LIPOPROTEIN"/>
    <property type="match status" value="1"/>
</dbReference>
<organism evidence="1 2">
    <name type="scientific">Oceanibaculum indicum</name>
    <dbReference type="NCBI Taxonomy" id="526216"/>
    <lineage>
        <taxon>Bacteria</taxon>
        <taxon>Pseudomonadati</taxon>
        <taxon>Pseudomonadota</taxon>
        <taxon>Alphaproteobacteria</taxon>
        <taxon>Rhodospirillales</taxon>
        <taxon>Oceanibaculaceae</taxon>
        <taxon>Oceanibaculum</taxon>
    </lineage>
</organism>
<dbReference type="RefSeq" id="WP_121221686.1">
    <property type="nucleotide sequence ID" value="NZ_RBIG01000004.1"/>
</dbReference>
<proteinExistence type="predicted"/>